<evidence type="ECO:0000256" key="5">
    <source>
        <dbReference type="SAM" id="Phobius"/>
    </source>
</evidence>
<feature type="binding site" evidence="4">
    <location>
        <position position="180"/>
    </location>
    <ligand>
        <name>Zn(2+)</name>
        <dbReference type="ChEBI" id="CHEBI:29105"/>
    </ligand>
</feature>
<dbReference type="InterPro" id="IPR050134">
    <property type="entry name" value="NAD-dep_sirtuin_deacylases"/>
</dbReference>
<reference evidence="7 8" key="1">
    <citation type="submission" date="2018-08" db="EMBL/GenBank/DDBJ databases">
        <title>Genomic Encyclopedia of Archaeal and Bacterial Type Strains, Phase II (KMG-II): from individual species to whole genera.</title>
        <authorList>
            <person name="Goeker M."/>
        </authorList>
    </citation>
    <scope>NUCLEOTIDE SEQUENCE [LARGE SCALE GENOMIC DNA]</scope>
    <source>
        <strain evidence="7 8">DSM 2261</strain>
    </source>
</reference>
<evidence type="ECO:0000256" key="3">
    <source>
        <dbReference type="ARBA" id="ARBA00023027"/>
    </source>
</evidence>
<dbReference type="InterPro" id="IPR029035">
    <property type="entry name" value="DHS-like_NAD/FAD-binding_dom"/>
</dbReference>
<evidence type="ECO:0000313" key="8">
    <source>
        <dbReference type="Proteomes" id="UP000256345"/>
    </source>
</evidence>
<feature type="binding site" evidence="4">
    <location>
        <position position="183"/>
    </location>
    <ligand>
        <name>Zn(2+)</name>
        <dbReference type="ChEBI" id="CHEBI:29105"/>
    </ligand>
</feature>
<dbReference type="SUPFAM" id="SSF52467">
    <property type="entry name" value="DHS-like NAD/FAD-binding domain"/>
    <property type="match status" value="1"/>
</dbReference>
<dbReference type="EC" id="2.3.1.286" evidence="1"/>
<evidence type="ECO:0000259" key="6">
    <source>
        <dbReference type="PROSITE" id="PS50305"/>
    </source>
</evidence>
<keyword evidence="4" id="KW-0862">Zinc</keyword>
<sequence length="279" mass="30875">METVKRRHVPAPQGVEEFLAAARGPLGEAVLVITGAGVSLASGIPTFRGTDPDAVWANDVTEKGTRAFFKRAPDESWLWYLRRFERARGAKPNAAHLALAEWERWQERQGRAFLLVTQNVDTLHEQAGSRALVKVHGSLDQARCTRRNCANGPPRGTYPMAAVDFGPLHAHPSRDAVPRCPLCQSKLRPHVLWFDELYAEHEAYQFERVLHHARNSRLIVFVGTSFSVGVTAAVSALALKRRIPVFSIDPAGNQPASHIHVLAERAEELLPRLVASLPS</sequence>
<proteinExistence type="predicted"/>
<dbReference type="Pfam" id="PF02146">
    <property type="entry name" value="SIR2"/>
    <property type="match status" value="1"/>
</dbReference>
<feature type="domain" description="Deacetylase sirtuin-type" evidence="6">
    <location>
        <begin position="8"/>
        <end position="279"/>
    </location>
</feature>
<feature type="transmembrane region" description="Helical" evidence="5">
    <location>
        <begin position="218"/>
        <end position="239"/>
    </location>
</feature>
<feature type="binding site" evidence="4">
    <location>
        <position position="144"/>
    </location>
    <ligand>
        <name>Zn(2+)</name>
        <dbReference type="ChEBI" id="CHEBI:29105"/>
    </ligand>
</feature>
<organism evidence="7 8">
    <name type="scientific">Archangium gephyra</name>
    <dbReference type="NCBI Taxonomy" id="48"/>
    <lineage>
        <taxon>Bacteria</taxon>
        <taxon>Pseudomonadati</taxon>
        <taxon>Myxococcota</taxon>
        <taxon>Myxococcia</taxon>
        <taxon>Myxococcales</taxon>
        <taxon>Cystobacterineae</taxon>
        <taxon>Archangiaceae</taxon>
        <taxon>Archangium</taxon>
    </lineage>
</organism>
<keyword evidence="8" id="KW-1185">Reference proteome</keyword>
<name>A0ABX9JU82_9BACT</name>
<keyword evidence="5" id="KW-0472">Membrane</keyword>
<dbReference type="PANTHER" id="PTHR11085:SF10">
    <property type="entry name" value="NAD-DEPENDENT PROTEIN DEACYLASE SIRTUIN-5, MITOCHONDRIAL-RELATED"/>
    <property type="match status" value="1"/>
</dbReference>
<accession>A0ABX9JU82</accession>
<evidence type="ECO:0000313" key="7">
    <source>
        <dbReference type="EMBL" id="REG27193.1"/>
    </source>
</evidence>
<dbReference type="PANTHER" id="PTHR11085">
    <property type="entry name" value="NAD-DEPENDENT PROTEIN DEACYLASE SIRTUIN-5, MITOCHONDRIAL-RELATED"/>
    <property type="match status" value="1"/>
</dbReference>
<evidence type="ECO:0000256" key="2">
    <source>
        <dbReference type="ARBA" id="ARBA00022679"/>
    </source>
</evidence>
<dbReference type="EMBL" id="QUMU01000010">
    <property type="protein sequence ID" value="REG27193.1"/>
    <property type="molecule type" value="Genomic_DNA"/>
</dbReference>
<comment type="caution">
    <text evidence="7">The sequence shown here is derived from an EMBL/GenBank/DDBJ whole genome shotgun (WGS) entry which is preliminary data.</text>
</comment>
<dbReference type="PROSITE" id="PS50305">
    <property type="entry name" value="SIRTUIN"/>
    <property type="match status" value="1"/>
</dbReference>
<keyword evidence="4" id="KW-0479">Metal-binding</keyword>
<keyword evidence="3" id="KW-0520">NAD</keyword>
<feature type="binding site" evidence="4">
    <location>
        <position position="149"/>
    </location>
    <ligand>
        <name>Zn(2+)</name>
        <dbReference type="ChEBI" id="CHEBI:29105"/>
    </ligand>
</feature>
<dbReference type="InterPro" id="IPR026591">
    <property type="entry name" value="Sirtuin_cat_small_dom_sf"/>
</dbReference>
<evidence type="ECO:0000256" key="4">
    <source>
        <dbReference type="PROSITE-ProRule" id="PRU00236"/>
    </source>
</evidence>
<evidence type="ECO:0000256" key="1">
    <source>
        <dbReference type="ARBA" id="ARBA00012928"/>
    </source>
</evidence>
<keyword evidence="5" id="KW-1133">Transmembrane helix</keyword>
<dbReference type="Proteomes" id="UP000256345">
    <property type="component" value="Unassembled WGS sequence"/>
</dbReference>
<dbReference type="Gene3D" id="3.30.1600.10">
    <property type="entry name" value="SIR2/SIRT2 'Small Domain"/>
    <property type="match status" value="1"/>
</dbReference>
<feature type="active site" description="Proton acceptor" evidence="4">
    <location>
        <position position="136"/>
    </location>
</feature>
<keyword evidence="5" id="KW-0812">Transmembrane</keyword>
<dbReference type="InterPro" id="IPR026590">
    <property type="entry name" value="Ssirtuin_cat_dom"/>
</dbReference>
<dbReference type="InterPro" id="IPR003000">
    <property type="entry name" value="Sirtuin"/>
</dbReference>
<gene>
    <name evidence="7" type="ORF">ATI61_110200</name>
</gene>
<dbReference type="Gene3D" id="3.40.50.1220">
    <property type="entry name" value="TPP-binding domain"/>
    <property type="match status" value="1"/>
</dbReference>
<keyword evidence="2" id="KW-0808">Transferase</keyword>
<protein>
    <recommendedName>
        <fullName evidence="1">protein acetyllysine N-acetyltransferase</fullName>
        <ecNumber evidence="1">2.3.1.286</ecNumber>
    </recommendedName>
</protein>